<comment type="similarity">
    <text evidence="1">Belongs to the HIBADH-related family.</text>
</comment>
<dbReference type="Gene3D" id="3.40.50.720">
    <property type="entry name" value="NAD(P)-binding Rossmann-like Domain"/>
    <property type="match status" value="1"/>
</dbReference>
<organism evidence="5 6">
    <name type="scientific">Allokutzneria multivorans</name>
    <dbReference type="NCBI Taxonomy" id="1142134"/>
    <lineage>
        <taxon>Bacteria</taxon>
        <taxon>Bacillati</taxon>
        <taxon>Actinomycetota</taxon>
        <taxon>Actinomycetes</taxon>
        <taxon>Pseudonocardiales</taxon>
        <taxon>Pseudonocardiaceae</taxon>
        <taxon>Allokutzneria</taxon>
    </lineage>
</organism>
<reference evidence="6" key="1">
    <citation type="journal article" date="2019" name="Int. J. Syst. Evol. Microbiol.">
        <title>The Global Catalogue of Microorganisms (GCM) 10K type strain sequencing project: providing services to taxonomists for standard genome sequencing and annotation.</title>
        <authorList>
            <consortium name="The Broad Institute Genomics Platform"/>
            <consortium name="The Broad Institute Genome Sequencing Center for Infectious Disease"/>
            <person name="Wu L."/>
            <person name="Ma J."/>
        </authorList>
    </citation>
    <scope>NUCLEOTIDE SEQUENCE [LARGE SCALE GENOMIC DNA]</scope>
    <source>
        <strain evidence="6">JCM 17342</strain>
    </source>
</reference>
<dbReference type="Gene3D" id="1.10.1040.10">
    <property type="entry name" value="N-(1-d-carboxylethyl)-l-norvaline Dehydrogenase, domain 2"/>
    <property type="match status" value="1"/>
</dbReference>
<keyword evidence="6" id="KW-1185">Reference proteome</keyword>
<dbReference type="PANTHER" id="PTHR43580:SF2">
    <property type="entry name" value="CYTOKINE-LIKE NUCLEAR FACTOR N-PAC"/>
    <property type="match status" value="1"/>
</dbReference>
<dbReference type="Pfam" id="PF21761">
    <property type="entry name" value="RedAm-like_C"/>
    <property type="match status" value="1"/>
</dbReference>
<proteinExistence type="inferred from homology"/>
<dbReference type="PANTHER" id="PTHR43580">
    <property type="entry name" value="OXIDOREDUCTASE GLYR1-RELATED"/>
    <property type="match status" value="1"/>
</dbReference>
<accession>A0ABP7TX31</accession>
<evidence type="ECO:0000259" key="3">
    <source>
        <dbReference type="Pfam" id="PF03446"/>
    </source>
</evidence>
<name>A0ABP7TX31_9PSEU</name>
<dbReference type="InterPro" id="IPR013328">
    <property type="entry name" value="6PGD_dom2"/>
</dbReference>
<keyword evidence="2" id="KW-0560">Oxidoreductase</keyword>
<feature type="domain" description="NADPH-dependent reductive aminase-like C-terminal" evidence="4">
    <location>
        <begin position="155"/>
        <end position="280"/>
    </location>
</feature>
<dbReference type="EMBL" id="BAABAL010000021">
    <property type="protein sequence ID" value="GAA4032564.1"/>
    <property type="molecule type" value="Genomic_DNA"/>
</dbReference>
<dbReference type="SUPFAM" id="SSF51735">
    <property type="entry name" value="NAD(P)-binding Rossmann-fold domains"/>
    <property type="match status" value="1"/>
</dbReference>
<dbReference type="InterPro" id="IPR006115">
    <property type="entry name" value="6PGDH_NADP-bd"/>
</dbReference>
<dbReference type="InterPro" id="IPR051265">
    <property type="entry name" value="HIBADH-related_NP60_sf"/>
</dbReference>
<dbReference type="InterPro" id="IPR015815">
    <property type="entry name" value="HIBADH-related"/>
</dbReference>
<dbReference type="Pfam" id="PF03446">
    <property type="entry name" value="NAD_binding_2"/>
    <property type="match status" value="1"/>
</dbReference>
<evidence type="ECO:0000256" key="1">
    <source>
        <dbReference type="ARBA" id="ARBA00009080"/>
    </source>
</evidence>
<comment type="caution">
    <text evidence="5">The sequence shown here is derived from an EMBL/GenBank/DDBJ whole genome shotgun (WGS) entry which is preliminary data.</text>
</comment>
<feature type="domain" description="6-phosphogluconate dehydrogenase NADP-binding" evidence="3">
    <location>
        <begin position="2"/>
        <end position="149"/>
    </location>
</feature>
<gene>
    <name evidence="5" type="ORF">GCM10022247_66990</name>
</gene>
<evidence type="ECO:0000313" key="6">
    <source>
        <dbReference type="Proteomes" id="UP001501747"/>
    </source>
</evidence>
<dbReference type="Proteomes" id="UP001501747">
    <property type="component" value="Unassembled WGS sequence"/>
</dbReference>
<sequence>MKVTVIGLGSMGSVLAAVLLRGGYEVTVWNRTPEKADALVAQGATRADTVASALAASPVAIVCVFDTATAVELLEPVEAGKTVINLTTGSPEDARSLAAWAAERGVAYLDGAIMAVPEAIGTPAAFVIYSGSRQVFDEHRAALDAFGGSHFLGTDAGVAEFHDLGLLSAGYATLGGFLYSVALVETAGVKAGDFLPLATTWLTGMVAFLADIAREIDAGDYSNGASSVAINQVALGTILRDSAAAGVPADMLVPFKDLLDRRADDGHAHSSASGIIEVLRHRIATARVSP</sequence>
<evidence type="ECO:0000259" key="4">
    <source>
        <dbReference type="Pfam" id="PF21761"/>
    </source>
</evidence>
<evidence type="ECO:0000313" key="5">
    <source>
        <dbReference type="EMBL" id="GAA4032564.1"/>
    </source>
</evidence>
<protein>
    <submittedName>
        <fullName evidence="5">NAD(P)-dependent oxidoreductase</fullName>
    </submittedName>
</protein>
<dbReference type="PIRSF" id="PIRSF000103">
    <property type="entry name" value="HIBADH"/>
    <property type="match status" value="1"/>
</dbReference>
<evidence type="ECO:0000256" key="2">
    <source>
        <dbReference type="ARBA" id="ARBA00023002"/>
    </source>
</evidence>
<dbReference type="InterPro" id="IPR036291">
    <property type="entry name" value="NAD(P)-bd_dom_sf"/>
</dbReference>
<dbReference type="InterPro" id="IPR048666">
    <property type="entry name" value="RedAm-like_C"/>
</dbReference>
<dbReference type="RefSeq" id="WP_344884163.1">
    <property type="nucleotide sequence ID" value="NZ_BAABAL010000021.1"/>
</dbReference>